<proteinExistence type="predicted"/>
<sequence length="63" mass="6920">VRGRGDLARLPTRSTAQDGLSEHQLHMSWLRESLSGQSPIGLTAYRVRLNAISGGDLPYLSTR</sequence>
<feature type="non-terminal residue" evidence="1">
    <location>
        <position position="1"/>
    </location>
</feature>
<organism evidence="1">
    <name type="scientific">marine metagenome</name>
    <dbReference type="NCBI Taxonomy" id="408172"/>
    <lineage>
        <taxon>unclassified sequences</taxon>
        <taxon>metagenomes</taxon>
        <taxon>ecological metagenomes</taxon>
    </lineage>
</organism>
<dbReference type="AlphaFoldDB" id="A0A381R9L6"/>
<name>A0A381R9L6_9ZZZZ</name>
<accession>A0A381R9L6</accession>
<protein>
    <submittedName>
        <fullName evidence="1">Uncharacterized protein</fullName>
    </submittedName>
</protein>
<reference evidence="1" key="1">
    <citation type="submission" date="2018-05" db="EMBL/GenBank/DDBJ databases">
        <authorList>
            <person name="Lanie J.A."/>
            <person name="Ng W.-L."/>
            <person name="Kazmierczak K.M."/>
            <person name="Andrzejewski T.M."/>
            <person name="Davidsen T.M."/>
            <person name="Wayne K.J."/>
            <person name="Tettelin H."/>
            <person name="Glass J.I."/>
            <person name="Rusch D."/>
            <person name="Podicherti R."/>
            <person name="Tsui H.-C.T."/>
            <person name="Winkler M.E."/>
        </authorList>
    </citation>
    <scope>NUCLEOTIDE SEQUENCE</scope>
</reference>
<gene>
    <name evidence="1" type="ORF">METZ01_LOCUS41236</name>
</gene>
<dbReference type="EMBL" id="UINC01001768">
    <property type="protein sequence ID" value="SUZ88382.1"/>
    <property type="molecule type" value="Genomic_DNA"/>
</dbReference>
<evidence type="ECO:0000313" key="1">
    <source>
        <dbReference type="EMBL" id="SUZ88382.1"/>
    </source>
</evidence>